<evidence type="ECO:0000313" key="1">
    <source>
        <dbReference type="EMBL" id="REG45855.1"/>
    </source>
</evidence>
<proteinExistence type="predicted"/>
<keyword evidence="2" id="KW-1185">Reference proteome</keyword>
<dbReference type="AlphaFoldDB" id="A0AAQ0HHI5"/>
<dbReference type="Proteomes" id="UP000256794">
    <property type="component" value="Unassembled WGS sequence"/>
</dbReference>
<dbReference type="EMBL" id="QUMX01000018">
    <property type="protein sequence ID" value="REG45855.1"/>
    <property type="molecule type" value="Genomic_DNA"/>
</dbReference>
<reference evidence="1 2" key="1">
    <citation type="submission" date="2018-08" db="EMBL/GenBank/DDBJ databases">
        <title>Genomic Encyclopedia of Archaeal and Bacterial Type Strains, Phase II (KMG-II): from individual species to whole genera.</title>
        <authorList>
            <person name="Goeker M."/>
        </authorList>
    </citation>
    <scope>NUCLEOTIDE SEQUENCE [LARGE SCALE GENOMIC DNA]</scope>
    <source>
        <strain evidence="1 2">DSM 582</strain>
    </source>
</reference>
<accession>A0AAQ0HHI5</accession>
<evidence type="ECO:0000313" key="2">
    <source>
        <dbReference type="Proteomes" id="UP000256794"/>
    </source>
</evidence>
<organism evidence="1 2">
    <name type="scientific">Paracoccus versutus</name>
    <name type="common">Thiobacillus versutus</name>
    <dbReference type="NCBI Taxonomy" id="34007"/>
    <lineage>
        <taxon>Bacteria</taxon>
        <taxon>Pseudomonadati</taxon>
        <taxon>Pseudomonadota</taxon>
        <taxon>Alphaproteobacteria</taxon>
        <taxon>Rhodobacterales</taxon>
        <taxon>Paracoccaceae</taxon>
        <taxon>Paracoccus</taxon>
    </lineage>
</organism>
<gene>
    <name evidence="1" type="ORF">ATH84_101822</name>
</gene>
<comment type="caution">
    <text evidence="1">The sequence shown here is derived from an EMBL/GenBank/DDBJ whole genome shotgun (WGS) entry which is preliminary data.</text>
</comment>
<sequence>MRMISPLCLALQVLAGCEAAPDGDRQYGFRNGRIIVLEPQRTVVRFEGAVCALHHRDIALIYASAD</sequence>
<protein>
    <submittedName>
        <fullName evidence="1">Uncharacterized protein</fullName>
    </submittedName>
</protein>
<dbReference type="PROSITE" id="PS51257">
    <property type="entry name" value="PROKAR_LIPOPROTEIN"/>
    <property type="match status" value="1"/>
</dbReference>
<name>A0AAQ0HHI5_PARVE</name>